<protein>
    <submittedName>
        <fullName evidence="3">Thioredoxin family protein</fullName>
    </submittedName>
</protein>
<dbReference type="InterPro" id="IPR012336">
    <property type="entry name" value="Thioredoxin-like_fold"/>
</dbReference>
<sequence>MFRLFAGVFCLCGFLLGSTVSAQGSEWIPFDKAMEKAAVEEKNIFLYLYSPSCPWCHKMDEVTLQSPEVRVILRENFIRTKVNISERKSLIRQFQIQTIPASIFLSPQEDVLVNYQGYLTPERFLEIVPASQP</sequence>
<organism evidence="3 4">
    <name type="scientific">Desulfobotulus pelophilus</name>
    <dbReference type="NCBI Taxonomy" id="2823377"/>
    <lineage>
        <taxon>Bacteria</taxon>
        <taxon>Pseudomonadati</taxon>
        <taxon>Thermodesulfobacteriota</taxon>
        <taxon>Desulfobacteria</taxon>
        <taxon>Desulfobacterales</taxon>
        <taxon>Desulfobacteraceae</taxon>
        <taxon>Desulfobotulus</taxon>
    </lineage>
</organism>
<feature type="chain" id="PRO_5046861735" evidence="1">
    <location>
        <begin position="23"/>
        <end position="133"/>
    </location>
</feature>
<dbReference type="InterPro" id="IPR036249">
    <property type="entry name" value="Thioredoxin-like_sf"/>
</dbReference>
<keyword evidence="4" id="KW-1185">Reference proteome</keyword>
<reference evidence="3 4" key="1">
    <citation type="submission" date="2022-11" db="EMBL/GenBank/DDBJ databases">
        <title>Desulfobotulus tamanensis H1 sp. nov. - anaerobic, alkaliphilic, sulphate reducing bacterium isolated from terrestrial mud volcano.</title>
        <authorList>
            <person name="Frolova A."/>
            <person name="Merkel A.Y."/>
            <person name="Slobodkin A.I."/>
        </authorList>
    </citation>
    <scope>NUCLEOTIDE SEQUENCE [LARGE SCALE GENOMIC DNA]</scope>
    <source>
        <strain evidence="3 4">H1</strain>
    </source>
</reference>
<evidence type="ECO:0000313" key="4">
    <source>
        <dbReference type="Proteomes" id="UP001209681"/>
    </source>
</evidence>
<name>A0ABT3N5A3_9BACT</name>
<dbReference type="Proteomes" id="UP001209681">
    <property type="component" value="Unassembled WGS sequence"/>
</dbReference>
<dbReference type="EMBL" id="JAPFPW010000001">
    <property type="protein sequence ID" value="MCW7752624.1"/>
    <property type="molecule type" value="Genomic_DNA"/>
</dbReference>
<comment type="caution">
    <text evidence="3">The sequence shown here is derived from an EMBL/GenBank/DDBJ whole genome shotgun (WGS) entry which is preliminary data.</text>
</comment>
<feature type="signal peptide" evidence="1">
    <location>
        <begin position="1"/>
        <end position="22"/>
    </location>
</feature>
<dbReference type="SUPFAM" id="SSF52833">
    <property type="entry name" value="Thioredoxin-like"/>
    <property type="match status" value="1"/>
</dbReference>
<keyword evidence="1" id="KW-0732">Signal</keyword>
<gene>
    <name evidence="3" type="ORF">OOT00_01335</name>
</gene>
<evidence type="ECO:0000313" key="3">
    <source>
        <dbReference type="EMBL" id="MCW7752624.1"/>
    </source>
</evidence>
<proteinExistence type="predicted"/>
<evidence type="ECO:0000259" key="2">
    <source>
        <dbReference type="Pfam" id="PF13098"/>
    </source>
</evidence>
<accession>A0ABT3N5A3</accession>
<dbReference type="RefSeq" id="WP_265423487.1">
    <property type="nucleotide sequence ID" value="NZ_JAPFPW010000001.1"/>
</dbReference>
<feature type="domain" description="Thioredoxin-like fold" evidence="2">
    <location>
        <begin position="40"/>
        <end position="127"/>
    </location>
</feature>
<dbReference type="Gene3D" id="3.40.30.10">
    <property type="entry name" value="Glutaredoxin"/>
    <property type="match status" value="1"/>
</dbReference>
<evidence type="ECO:0000256" key="1">
    <source>
        <dbReference type="SAM" id="SignalP"/>
    </source>
</evidence>
<dbReference type="Pfam" id="PF13098">
    <property type="entry name" value="Thioredoxin_2"/>
    <property type="match status" value="1"/>
</dbReference>